<sequence>MNDEAELLELISDVLAISQDVLWAVDVNHGGAALLIGLLLGGDQPMVYLTGLAVHRASAAIRRSGAKRIETWLKNRNVKGAAAVAEAVVATAQAQHTALPGEALAAAMVARLAAAVMTLDEEIGDVDALIDARFHEHPHAEVIRSLPGTGPLLGATFITVTGGDVKAFGTADRLAAFAGLSPVPRDSGRISGNMRRPRRYHRGLLRAFYLSAMASLRSCPSHATTTNASAQKARDTSKPCCPSLAAEPTSYGH</sequence>
<dbReference type="InterPro" id="IPR002525">
    <property type="entry name" value="Transp_IS110-like_N"/>
</dbReference>
<accession>A0ABY8WQH1</accession>
<evidence type="ECO:0000313" key="5">
    <source>
        <dbReference type="Proteomes" id="UP001240150"/>
    </source>
</evidence>
<protein>
    <submittedName>
        <fullName evidence="4">Transposase</fullName>
    </submittedName>
</protein>
<evidence type="ECO:0000313" key="4">
    <source>
        <dbReference type="EMBL" id="WIN00152.1"/>
    </source>
</evidence>
<organism evidence="4 5">
    <name type="scientific">Actinoplanes oblitus</name>
    <dbReference type="NCBI Taxonomy" id="3040509"/>
    <lineage>
        <taxon>Bacteria</taxon>
        <taxon>Bacillati</taxon>
        <taxon>Actinomycetota</taxon>
        <taxon>Actinomycetes</taxon>
        <taxon>Micromonosporales</taxon>
        <taxon>Micromonosporaceae</taxon>
        <taxon>Actinoplanes</taxon>
    </lineage>
</organism>
<feature type="domain" description="Transposase IS116/IS110/IS902 C-terminal" evidence="3">
    <location>
        <begin position="141"/>
        <end position="219"/>
    </location>
</feature>
<dbReference type="InterPro" id="IPR003346">
    <property type="entry name" value="Transposase_20"/>
</dbReference>
<feature type="region of interest" description="Disordered" evidence="1">
    <location>
        <begin position="227"/>
        <end position="253"/>
    </location>
</feature>
<dbReference type="Pfam" id="PF01548">
    <property type="entry name" value="DEDD_Tnp_IS110"/>
    <property type="match status" value="1"/>
</dbReference>
<reference evidence="4 5" key="1">
    <citation type="submission" date="2023-06" db="EMBL/GenBank/DDBJ databases">
        <authorList>
            <person name="Yushchuk O."/>
            <person name="Binda E."/>
            <person name="Ruckert-Reed C."/>
            <person name="Fedorenko V."/>
            <person name="Kalinowski J."/>
            <person name="Marinelli F."/>
        </authorList>
    </citation>
    <scope>NUCLEOTIDE SEQUENCE [LARGE SCALE GENOMIC DNA]</scope>
    <source>
        <strain evidence="4 5">NRRL 3884</strain>
    </source>
</reference>
<evidence type="ECO:0000259" key="3">
    <source>
        <dbReference type="Pfam" id="PF02371"/>
    </source>
</evidence>
<dbReference type="Proteomes" id="UP001240150">
    <property type="component" value="Chromosome"/>
</dbReference>
<gene>
    <name evidence="4" type="ORF">ACTOB_003837</name>
</gene>
<dbReference type="Pfam" id="PF02371">
    <property type="entry name" value="Transposase_20"/>
    <property type="match status" value="1"/>
</dbReference>
<evidence type="ECO:0000259" key="2">
    <source>
        <dbReference type="Pfam" id="PF01548"/>
    </source>
</evidence>
<keyword evidence="5" id="KW-1185">Reference proteome</keyword>
<feature type="domain" description="Transposase IS110-like N-terminal" evidence="2">
    <location>
        <begin position="2"/>
        <end position="67"/>
    </location>
</feature>
<dbReference type="PANTHER" id="PTHR33055:SF3">
    <property type="entry name" value="PUTATIVE TRANSPOSASE FOR IS117-RELATED"/>
    <property type="match status" value="1"/>
</dbReference>
<proteinExistence type="predicted"/>
<dbReference type="EMBL" id="CP126980">
    <property type="protein sequence ID" value="WIN00152.1"/>
    <property type="molecule type" value="Genomic_DNA"/>
</dbReference>
<dbReference type="PANTHER" id="PTHR33055">
    <property type="entry name" value="TRANSPOSASE FOR INSERTION SEQUENCE ELEMENT IS1111A"/>
    <property type="match status" value="1"/>
</dbReference>
<evidence type="ECO:0000256" key="1">
    <source>
        <dbReference type="SAM" id="MobiDB-lite"/>
    </source>
</evidence>
<dbReference type="InterPro" id="IPR047650">
    <property type="entry name" value="Transpos_IS110"/>
</dbReference>
<name>A0ABY8WQH1_9ACTN</name>